<dbReference type="Proteomes" id="UP000291189">
    <property type="component" value="Unassembled WGS sequence"/>
</dbReference>
<keyword evidence="1" id="KW-0812">Transmembrane</keyword>
<comment type="caution">
    <text evidence="2">The sequence shown here is derived from an EMBL/GenBank/DDBJ whole genome shotgun (WGS) entry which is preliminary data.</text>
</comment>
<protein>
    <submittedName>
        <fullName evidence="2">DUF4112 domain-containing protein</fullName>
    </submittedName>
</protein>
<evidence type="ECO:0000313" key="3">
    <source>
        <dbReference type="Proteomes" id="UP000291189"/>
    </source>
</evidence>
<dbReference type="OrthoDB" id="513552at2"/>
<feature type="transmembrane region" description="Helical" evidence="1">
    <location>
        <begin position="128"/>
        <end position="155"/>
    </location>
</feature>
<evidence type="ECO:0000313" key="2">
    <source>
        <dbReference type="EMBL" id="RYU14368.1"/>
    </source>
</evidence>
<dbReference type="AlphaFoldDB" id="A0A4Q5J8W4"/>
<keyword evidence="1" id="KW-1133">Transmembrane helix</keyword>
<keyword evidence="1" id="KW-0472">Membrane</keyword>
<dbReference type="PANTHER" id="PTHR35519">
    <property type="entry name" value="MEMBRANE PROTEINS"/>
    <property type="match status" value="1"/>
</dbReference>
<sequence>MVRQPVPPSTPKLRVSRRLAILLDDLVRIPGTKQGVGLDALLGLVPGFGDLVGSGISGAIMFDAVRARVPVSVLAQMAWNLLLDAALGLVPLAGDVVDVAHRANVRNYRLLEKAVAANPDPGPPTVGYVLVALALTVLPLLVTVALGVLALVLLFRWVTG</sequence>
<dbReference type="InterPro" id="IPR025187">
    <property type="entry name" value="DUF4112"/>
</dbReference>
<accession>A0A4Q5J8W4</accession>
<dbReference type="EMBL" id="SDPU01000011">
    <property type="protein sequence ID" value="RYU14368.1"/>
    <property type="molecule type" value="Genomic_DNA"/>
</dbReference>
<keyword evidence="3" id="KW-1185">Reference proteome</keyword>
<evidence type="ECO:0000256" key="1">
    <source>
        <dbReference type="SAM" id="Phobius"/>
    </source>
</evidence>
<reference evidence="2 3" key="1">
    <citation type="submission" date="2019-01" db="EMBL/GenBank/DDBJ databases">
        <title>Nocardioides guangzhouensis sp. nov., an actinobacterium isolated from soil.</title>
        <authorList>
            <person name="Fu Y."/>
            <person name="Cai Y."/>
            <person name="Lin Z."/>
            <person name="Chen P."/>
        </authorList>
    </citation>
    <scope>NUCLEOTIDE SEQUENCE [LARGE SCALE GENOMIC DNA]</scope>
    <source>
        <strain evidence="2 3">NBRC 105384</strain>
    </source>
</reference>
<name>A0A4Q5J8W4_9ACTN</name>
<organism evidence="2 3">
    <name type="scientific">Nocardioides iriomotensis</name>
    <dbReference type="NCBI Taxonomy" id="715784"/>
    <lineage>
        <taxon>Bacteria</taxon>
        <taxon>Bacillati</taxon>
        <taxon>Actinomycetota</taxon>
        <taxon>Actinomycetes</taxon>
        <taxon>Propionibacteriales</taxon>
        <taxon>Nocardioidaceae</taxon>
        <taxon>Nocardioides</taxon>
    </lineage>
</organism>
<dbReference type="Pfam" id="PF13430">
    <property type="entry name" value="DUF4112"/>
    <property type="match status" value="1"/>
</dbReference>
<dbReference type="PANTHER" id="PTHR35519:SF2">
    <property type="entry name" value="PH DOMAIN PROTEIN"/>
    <property type="match status" value="1"/>
</dbReference>
<gene>
    <name evidence="2" type="ORF">ETU37_03805</name>
</gene>
<proteinExistence type="predicted"/>